<feature type="transmembrane region" description="Helical" evidence="2">
    <location>
        <begin position="43"/>
        <end position="62"/>
    </location>
</feature>
<evidence type="ECO:0000256" key="1">
    <source>
        <dbReference type="SAM" id="MobiDB-lite"/>
    </source>
</evidence>
<evidence type="ECO:0000256" key="2">
    <source>
        <dbReference type="SAM" id="Phobius"/>
    </source>
</evidence>
<feature type="transmembrane region" description="Helical" evidence="2">
    <location>
        <begin position="69"/>
        <end position="89"/>
    </location>
</feature>
<dbReference type="EMBL" id="BOPC01000032">
    <property type="protein sequence ID" value="GIJ27437.1"/>
    <property type="molecule type" value="Genomic_DNA"/>
</dbReference>
<keyword evidence="4" id="KW-1185">Reference proteome</keyword>
<keyword evidence="2" id="KW-1133">Transmembrane helix</keyword>
<gene>
    <name evidence="3" type="ORF">Vqi01_25990</name>
</gene>
<feature type="compositionally biased region" description="Basic and acidic residues" evidence="1">
    <location>
        <begin position="159"/>
        <end position="168"/>
    </location>
</feature>
<dbReference type="Proteomes" id="UP000653076">
    <property type="component" value="Unassembled WGS sequence"/>
</dbReference>
<dbReference type="RefSeq" id="WP_204035004.1">
    <property type="nucleotide sequence ID" value="NZ_BOPC01000032.1"/>
</dbReference>
<feature type="transmembrane region" description="Helical" evidence="2">
    <location>
        <begin position="101"/>
        <end position="121"/>
    </location>
</feature>
<evidence type="ECO:0008006" key="5">
    <source>
        <dbReference type="Google" id="ProtNLM"/>
    </source>
</evidence>
<feature type="region of interest" description="Disordered" evidence="1">
    <location>
        <begin position="128"/>
        <end position="168"/>
    </location>
</feature>
<protein>
    <recommendedName>
        <fullName evidence="5">DUF2637 domain-containing protein</fullName>
    </recommendedName>
</protein>
<accession>A0ABQ4JBH2</accession>
<evidence type="ECO:0000313" key="3">
    <source>
        <dbReference type="EMBL" id="GIJ27437.1"/>
    </source>
</evidence>
<name>A0ABQ4JBH2_9ACTN</name>
<proteinExistence type="predicted"/>
<comment type="caution">
    <text evidence="3">The sequence shown here is derived from an EMBL/GenBank/DDBJ whole genome shotgun (WGS) entry which is preliminary data.</text>
</comment>
<sequence>MPKWVQVVVFTSVGVFAYGGIVHLGDLLGVRPGGPNPSTPIWLMWYFALLTVFDPLAALLLALRRIEGLLLGCVVLASDAVANGYANYVLDTAPGVTLGRIGQAFIAALAVALVAAVPRAAPWLHRPGRFRPERSAPAGRQHVGDPRQHSQHPQGGAVVHERGGGSQP</sequence>
<evidence type="ECO:0000313" key="4">
    <source>
        <dbReference type="Proteomes" id="UP000653076"/>
    </source>
</evidence>
<keyword evidence="2" id="KW-0812">Transmembrane</keyword>
<organism evidence="3 4">
    <name type="scientific">Micromonospora qiuiae</name>
    <dbReference type="NCBI Taxonomy" id="502268"/>
    <lineage>
        <taxon>Bacteria</taxon>
        <taxon>Bacillati</taxon>
        <taxon>Actinomycetota</taxon>
        <taxon>Actinomycetes</taxon>
        <taxon>Micromonosporales</taxon>
        <taxon>Micromonosporaceae</taxon>
        <taxon>Micromonospora</taxon>
    </lineage>
</organism>
<keyword evidence="2" id="KW-0472">Membrane</keyword>
<reference evidence="3 4" key="1">
    <citation type="submission" date="2021-01" db="EMBL/GenBank/DDBJ databases">
        <title>Whole genome shotgun sequence of Verrucosispora qiuiae NBRC 106684.</title>
        <authorList>
            <person name="Komaki H."/>
            <person name="Tamura T."/>
        </authorList>
    </citation>
    <scope>NUCLEOTIDE SEQUENCE [LARGE SCALE GENOMIC DNA]</scope>
    <source>
        <strain evidence="3 4">NBRC 106684</strain>
    </source>
</reference>